<feature type="compositionally biased region" description="Acidic residues" evidence="1">
    <location>
        <begin position="1"/>
        <end position="15"/>
    </location>
</feature>
<evidence type="ECO:0000313" key="3">
    <source>
        <dbReference type="Proteomes" id="UP000801492"/>
    </source>
</evidence>
<evidence type="ECO:0008006" key="4">
    <source>
        <dbReference type="Google" id="ProtNLM"/>
    </source>
</evidence>
<sequence>MTPFQDVEDNTDCDSGDEKTNSPDNLNHNQLAAEDDNEFAEMKVTVATDNSIVRVRWKNNSIVITLSNEHGVSPIKKCRRYSTKEKKNVEIAQPSVIKFYTWEV</sequence>
<feature type="region of interest" description="Disordered" evidence="1">
    <location>
        <begin position="1"/>
        <end position="29"/>
    </location>
</feature>
<dbReference type="GO" id="GO:0043565">
    <property type="term" value="F:sequence-specific DNA binding"/>
    <property type="evidence" value="ECO:0007669"/>
    <property type="project" value="TreeGrafter"/>
</dbReference>
<dbReference type="OrthoDB" id="10057240at2759"/>
<organism evidence="2 3">
    <name type="scientific">Ignelater luminosus</name>
    <name type="common">Cucubano</name>
    <name type="synonym">Pyrophorus luminosus</name>
    <dbReference type="NCBI Taxonomy" id="2038154"/>
    <lineage>
        <taxon>Eukaryota</taxon>
        <taxon>Metazoa</taxon>
        <taxon>Ecdysozoa</taxon>
        <taxon>Arthropoda</taxon>
        <taxon>Hexapoda</taxon>
        <taxon>Insecta</taxon>
        <taxon>Pterygota</taxon>
        <taxon>Neoptera</taxon>
        <taxon>Endopterygota</taxon>
        <taxon>Coleoptera</taxon>
        <taxon>Polyphaga</taxon>
        <taxon>Elateriformia</taxon>
        <taxon>Elateroidea</taxon>
        <taxon>Elateridae</taxon>
        <taxon>Agrypninae</taxon>
        <taxon>Pyrophorini</taxon>
        <taxon>Ignelater</taxon>
    </lineage>
</organism>
<dbReference type="AlphaFoldDB" id="A0A8K0GJA8"/>
<accession>A0A8K0GJA8</accession>
<protein>
    <recommendedName>
        <fullName evidence="4">PiggyBac transposable element-derived protein domain-containing protein</fullName>
    </recommendedName>
</protein>
<name>A0A8K0GJA8_IGNLU</name>
<gene>
    <name evidence="2" type="ORF">ILUMI_06232</name>
</gene>
<reference evidence="2" key="1">
    <citation type="submission" date="2019-08" db="EMBL/GenBank/DDBJ databases">
        <title>The genome of the North American firefly Photinus pyralis.</title>
        <authorList>
            <consortium name="Photinus pyralis genome working group"/>
            <person name="Fallon T.R."/>
            <person name="Sander Lower S.E."/>
            <person name="Weng J.-K."/>
        </authorList>
    </citation>
    <scope>NUCLEOTIDE SEQUENCE</scope>
    <source>
        <strain evidence="2">TRF0915ILg1</strain>
        <tissue evidence="2">Whole body</tissue>
    </source>
</reference>
<evidence type="ECO:0000256" key="1">
    <source>
        <dbReference type="SAM" id="MobiDB-lite"/>
    </source>
</evidence>
<proteinExistence type="predicted"/>
<dbReference type="Proteomes" id="UP000801492">
    <property type="component" value="Unassembled WGS sequence"/>
</dbReference>
<comment type="caution">
    <text evidence="2">The sequence shown here is derived from an EMBL/GenBank/DDBJ whole genome shotgun (WGS) entry which is preliminary data.</text>
</comment>
<evidence type="ECO:0000313" key="2">
    <source>
        <dbReference type="EMBL" id="KAF2899953.1"/>
    </source>
</evidence>
<keyword evidence="3" id="KW-1185">Reference proteome</keyword>
<dbReference type="EMBL" id="VTPC01002494">
    <property type="protein sequence ID" value="KAF2899953.1"/>
    <property type="molecule type" value="Genomic_DNA"/>
</dbReference>
<dbReference type="PANTHER" id="PTHR47055">
    <property type="entry name" value="DDE_TNP_1_7 DOMAIN-CONTAINING PROTEIN"/>
    <property type="match status" value="1"/>
</dbReference>
<dbReference type="InterPro" id="IPR052638">
    <property type="entry name" value="PiggyBac_TE-derived"/>
</dbReference>
<dbReference type="PANTHER" id="PTHR47055:SF3">
    <property type="entry name" value="PHORBOL-ESTER_DAG-TYPE DOMAIN-CONTAINING PROTEIN"/>
    <property type="match status" value="1"/>
</dbReference>